<dbReference type="EMBL" id="CP030918">
    <property type="protein sequence ID" value="AXC49799.1"/>
    <property type="molecule type" value="Genomic_DNA"/>
</dbReference>
<dbReference type="PANTHER" id="PTHR33449:SF1">
    <property type="entry name" value="NUCLEOID-ASSOCIATED PROTEIN YBAB"/>
    <property type="match status" value="1"/>
</dbReference>
<dbReference type="OrthoDB" id="9803080at2"/>
<keyword evidence="1 2" id="KW-0238">DNA-binding</keyword>
<dbReference type="PIRSF" id="PIRSF004555">
    <property type="entry name" value="UCP004555"/>
    <property type="match status" value="1"/>
</dbReference>
<dbReference type="RefSeq" id="WP_114076113.1">
    <property type="nucleotide sequence ID" value="NZ_CP030918.1"/>
</dbReference>
<evidence type="ECO:0000256" key="2">
    <source>
        <dbReference type="HAMAP-Rule" id="MF_00274"/>
    </source>
</evidence>
<accession>A0A344PK94</accession>
<sequence length="114" mass="12030">MIKGLGGFGDMAKMMAAARDMQGRVEEMQGKLDSLEVEGSAGAGMVKAIVSAKGDLKRLSIDPSLFRPEDREVVEDLIVAAIRDAQECAGDAAKSEAAKMAETFGLPPGMKLPF</sequence>
<dbReference type="GO" id="GO:0043590">
    <property type="term" value="C:bacterial nucleoid"/>
    <property type="evidence" value="ECO:0007669"/>
    <property type="project" value="UniProtKB-UniRule"/>
</dbReference>
<dbReference type="AlphaFoldDB" id="A0A344PK94"/>
<keyword evidence="2" id="KW-0963">Cytoplasm</keyword>
<dbReference type="KEGG" id="pars:DRW48_08965"/>
<gene>
    <name evidence="3" type="ORF">DRW48_08965</name>
</gene>
<reference evidence="4" key="1">
    <citation type="submission" date="2018-07" db="EMBL/GenBank/DDBJ databases">
        <title>Genome sequencing of Paracoccus sp. SC2-6.</title>
        <authorList>
            <person name="Heo J."/>
            <person name="Kim S.-J."/>
            <person name="Kwon S.-W."/>
        </authorList>
    </citation>
    <scope>NUCLEOTIDE SEQUENCE [LARGE SCALE GENOMIC DNA]</scope>
    <source>
        <strain evidence="4">SC2-6</strain>
    </source>
</reference>
<protein>
    <recommendedName>
        <fullName evidence="2">Nucleoid-associated protein DRW48_08965</fullName>
    </recommendedName>
</protein>
<name>A0A344PK94_9RHOB</name>
<dbReference type="InterPro" id="IPR036894">
    <property type="entry name" value="YbaB-like_sf"/>
</dbReference>
<comment type="subcellular location">
    <subcellularLocation>
        <location evidence="2">Cytoplasm</location>
        <location evidence="2">Nucleoid</location>
    </subcellularLocation>
</comment>
<comment type="similarity">
    <text evidence="2">Belongs to the YbaB/EbfC family.</text>
</comment>
<dbReference type="NCBIfam" id="TIGR00103">
    <property type="entry name" value="DNA_YbaB_EbfC"/>
    <property type="match status" value="1"/>
</dbReference>
<evidence type="ECO:0000256" key="1">
    <source>
        <dbReference type="ARBA" id="ARBA00023125"/>
    </source>
</evidence>
<evidence type="ECO:0000313" key="4">
    <source>
        <dbReference type="Proteomes" id="UP000252023"/>
    </source>
</evidence>
<dbReference type="PANTHER" id="PTHR33449">
    <property type="entry name" value="NUCLEOID-ASSOCIATED PROTEIN YBAB"/>
    <property type="match status" value="1"/>
</dbReference>
<keyword evidence="4" id="KW-1185">Reference proteome</keyword>
<comment type="subunit">
    <text evidence="2">Homodimer.</text>
</comment>
<evidence type="ECO:0000313" key="3">
    <source>
        <dbReference type="EMBL" id="AXC49799.1"/>
    </source>
</evidence>
<proteinExistence type="inferred from homology"/>
<dbReference type="GO" id="GO:0003677">
    <property type="term" value="F:DNA binding"/>
    <property type="evidence" value="ECO:0007669"/>
    <property type="project" value="UniProtKB-UniRule"/>
</dbReference>
<dbReference type="Pfam" id="PF02575">
    <property type="entry name" value="YbaB_DNA_bd"/>
    <property type="match status" value="1"/>
</dbReference>
<dbReference type="InterPro" id="IPR004401">
    <property type="entry name" value="YbaB/EbfC"/>
</dbReference>
<dbReference type="HAMAP" id="MF_00274">
    <property type="entry name" value="DNA_YbaB_EbfC"/>
    <property type="match status" value="1"/>
</dbReference>
<dbReference type="Proteomes" id="UP000252023">
    <property type="component" value="Chromosome"/>
</dbReference>
<dbReference type="GO" id="GO:0005829">
    <property type="term" value="C:cytosol"/>
    <property type="evidence" value="ECO:0007669"/>
    <property type="project" value="TreeGrafter"/>
</dbReference>
<dbReference type="SUPFAM" id="SSF82607">
    <property type="entry name" value="YbaB-like"/>
    <property type="match status" value="1"/>
</dbReference>
<dbReference type="Gene3D" id="3.30.1310.10">
    <property type="entry name" value="Nucleoid-associated protein YbaB-like domain"/>
    <property type="match status" value="1"/>
</dbReference>
<organism evidence="3 4">
    <name type="scientific">Paracoccus suum</name>
    <dbReference type="NCBI Taxonomy" id="2259340"/>
    <lineage>
        <taxon>Bacteria</taxon>
        <taxon>Pseudomonadati</taxon>
        <taxon>Pseudomonadota</taxon>
        <taxon>Alphaproteobacteria</taxon>
        <taxon>Rhodobacterales</taxon>
        <taxon>Paracoccaceae</taxon>
        <taxon>Paracoccus</taxon>
    </lineage>
</organism>
<comment type="function">
    <text evidence="2">Binds to DNA and alters its conformation. May be involved in regulation of gene expression, nucleoid organization and DNA protection.</text>
</comment>